<dbReference type="OrthoDB" id="9804819at2"/>
<dbReference type="InterPro" id="IPR051782">
    <property type="entry name" value="ABC_Transporter_VariousFunc"/>
</dbReference>
<keyword evidence="6" id="KW-1185">Reference proteome</keyword>
<evidence type="ECO:0000313" key="6">
    <source>
        <dbReference type="Proteomes" id="UP000288812"/>
    </source>
</evidence>
<keyword evidence="2" id="KW-0547">Nucleotide-binding</keyword>
<evidence type="ECO:0000256" key="2">
    <source>
        <dbReference type="ARBA" id="ARBA00022741"/>
    </source>
</evidence>
<dbReference type="AlphaFoldDB" id="A0A437S5R4"/>
<dbReference type="PANTHER" id="PTHR42939">
    <property type="entry name" value="ABC TRANSPORTER ATP-BINDING PROTEIN ALBC-RELATED"/>
    <property type="match status" value="1"/>
</dbReference>
<dbReference type="PANTHER" id="PTHR42939:SF3">
    <property type="entry name" value="ABC TRANSPORTER ATP-BINDING COMPONENT"/>
    <property type="match status" value="1"/>
</dbReference>
<dbReference type="InterPro" id="IPR027417">
    <property type="entry name" value="P-loop_NTPase"/>
</dbReference>
<dbReference type="InterPro" id="IPR003593">
    <property type="entry name" value="AAA+_ATPase"/>
</dbReference>
<dbReference type="InterPro" id="IPR017871">
    <property type="entry name" value="ABC_transporter-like_CS"/>
</dbReference>
<dbReference type="SUPFAM" id="SSF52540">
    <property type="entry name" value="P-loop containing nucleoside triphosphate hydrolases"/>
    <property type="match status" value="1"/>
</dbReference>
<dbReference type="Pfam" id="PF00005">
    <property type="entry name" value="ABC_tran"/>
    <property type="match status" value="1"/>
</dbReference>
<evidence type="ECO:0000256" key="1">
    <source>
        <dbReference type="ARBA" id="ARBA00022448"/>
    </source>
</evidence>
<comment type="caution">
    <text evidence="5">The sequence shown here is derived from an EMBL/GenBank/DDBJ whole genome shotgun (WGS) entry which is preliminary data.</text>
</comment>
<accession>A0A437S5R4</accession>
<dbReference type="SMART" id="SM00382">
    <property type="entry name" value="AAA"/>
    <property type="match status" value="1"/>
</dbReference>
<dbReference type="GO" id="GO:0005524">
    <property type="term" value="F:ATP binding"/>
    <property type="evidence" value="ECO:0007669"/>
    <property type="project" value="UniProtKB-KW"/>
</dbReference>
<gene>
    <name evidence="5" type="ORF">EF514_07860</name>
</gene>
<dbReference type="GO" id="GO:0016887">
    <property type="term" value="F:ATP hydrolysis activity"/>
    <property type="evidence" value="ECO:0007669"/>
    <property type="project" value="InterPro"/>
</dbReference>
<dbReference type="PROSITE" id="PS00211">
    <property type="entry name" value="ABC_TRANSPORTER_1"/>
    <property type="match status" value="1"/>
</dbReference>
<dbReference type="InterPro" id="IPR003439">
    <property type="entry name" value="ABC_transporter-like_ATP-bd"/>
</dbReference>
<dbReference type="Proteomes" id="UP000288812">
    <property type="component" value="Unassembled WGS sequence"/>
</dbReference>
<sequence>MNAIEVKNLYKSYGDFKLENVSFNVEKGTIMGLIGENGAGKTTIIKAILSMIKYEGDIKVLGGEINEEIKQDIGVVFDDAFLSNYLTIKEIGRVLSGIYRNWDEEYFNYIVEKFNLPQDKILNKYSKGMKVKAKIACALASRPKLLILDEPTSGLDPVIRDEILEIFYEFIEDEEHTILISSHITSDLEKIADYITFIDNGKILLSKEKDELLENYGILKCSEDELKEVDSSFVERVKREKYSVEALINNKDSFKIKYPNAIVDRVSLDEIMVFYIKGVVL</sequence>
<evidence type="ECO:0000259" key="4">
    <source>
        <dbReference type="PROSITE" id="PS50893"/>
    </source>
</evidence>
<keyword evidence="1" id="KW-0813">Transport</keyword>
<dbReference type="CDD" id="cd03230">
    <property type="entry name" value="ABC_DR_subfamily_A"/>
    <property type="match status" value="1"/>
</dbReference>
<evidence type="ECO:0000313" key="5">
    <source>
        <dbReference type="EMBL" id="RVU54392.1"/>
    </source>
</evidence>
<feature type="domain" description="ABC transporter" evidence="4">
    <location>
        <begin position="4"/>
        <end position="225"/>
    </location>
</feature>
<keyword evidence="3 5" id="KW-0067">ATP-binding</keyword>
<reference evidence="5 6" key="1">
    <citation type="submission" date="2018-11" db="EMBL/GenBank/DDBJ databases">
        <title>Genome sequencing and assembly of Anaerosphaera sp. nov., GS7-6-2.</title>
        <authorList>
            <person name="Rettenmaier R."/>
            <person name="Liebl W."/>
            <person name="Zverlov V."/>
        </authorList>
    </citation>
    <scope>NUCLEOTIDE SEQUENCE [LARGE SCALE GENOMIC DNA]</scope>
    <source>
        <strain evidence="5 6">GS7-6-2</strain>
    </source>
</reference>
<organism evidence="5 6">
    <name type="scientific">Anaerosphaera multitolerans</name>
    <dbReference type="NCBI Taxonomy" id="2487351"/>
    <lineage>
        <taxon>Bacteria</taxon>
        <taxon>Bacillati</taxon>
        <taxon>Bacillota</taxon>
        <taxon>Tissierellia</taxon>
        <taxon>Tissierellales</taxon>
        <taxon>Peptoniphilaceae</taxon>
        <taxon>Anaerosphaera</taxon>
    </lineage>
</organism>
<dbReference type="EMBL" id="RLIH01000011">
    <property type="protein sequence ID" value="RVU54392.1"/>
    <property type="molecule type" value="Genomic_DNA"/>
</dbReference>
<protein>
    <submittedName>
        <fullName evidence="5">ABC transporter ATP-binding protein</fullName>
    </submittedName>
</protein>
<dbReference type="PROSITE" id="PS50893">
    <property type="entry name" value="ABC_TRANSPORTER_2"/>
    <property type="match status" value="1"/>
</dbReference>
<name>A0A437S5R4_9FIRM</name>
<proteinExistence type="predicted"/>
<evidence type="ECO:0000256" key="3">
    <source>
        <dbReference type="ARBA" id="ARBA00022840"/>
    </source>
</evidence>
<dbReference type="Gene3D" id="3.40.50.300">
    <property type="entry name" value="P-loop containing nucleotide triphosphate hydrolases"/>
    <property type="match status" value="1"/>
</dbReference>